<keyword evidence="2" id="KW-1185">Reference proteome</keyword>
<proteinExistence type="predicted"/>
<dbReference type="AlphaFoldDB" id="A0A2L2XFX7"/>
<protein>
    <submittedName>
        <fullName evidence="1">Uncharacterized protein</fullName>
    </submittedName>
</protein>
<accession>A0A2L2XFX7</accession>
<evidence type="ECO:0000313" key="1">
    <source>
        <dbReference type="EMBL" id="GBF32781.1"/>
    </source>
</evidence>
<dbReference type="Proteomes" id="UP000239549">
    <property type="component" value="Unassembled WGS sequence"/>
</dbReference>
<evidence type="ECO:0000313" key="2">
    <source>
        <dbReference type="Proteomes" id="UP000239549"/>
    </source>
</evidence>
<dbReference type="EMBL" id="BFAV01000045">
    <property type="protein sequence ID" value="GBF32781.1"/>
    <property type="molecule type" value="Genomic_DNA"/>
</dbReference>
<gene>
    <name evidence="1" type="ORF">DCCM_0977</name>
</gene>
<name>A0A2L2XFX7_9FIRM</name>
<comment type="caution">
    <text evidence="1">The sequence shown here is derived from an EMBL/GenBank/DDBJ whole genome shotgun (WGS) entry which is preliminary data.</text>
</comment>
<sequence length="58" mass="7034">MRRAPFYIFEYVRVSTFLCSLWEQQLLTVLLKRKENYNILLNRIQQAITGTINPRNYP</sequence>
<organism evidence="1 2">
    <name type="scientific">Desulfocucumis palustris</name>
    <dbReference type="NCBI Taxonomy" id="1898651"/>
    <lineage>
        <taxon>Bacteria</taxon>
        <taxon>Bacillati</taxon>
        <taxon>Bacillota</taxon>
        <taxon>Clostridia</taxon>
        <taxon>Eubacteriales</taxon>
        <taxon>Desulfocucumaceae</taxon>
        <taxon>Desulfocucumis</taxon>
    </lineage>
</organism>
<reference evidence="2" key="1">
    <citation type="submission" date="2018-02" db="EMBL/GenBank/DDBJ databases">
        <title>Genome sequence of Desulfocucumis palustris strain NAW-5.</title>
        <authorList>
            <person name="Watanabe M."/>
            <person name="Kojima H."/>
            <person name="Fukui M."/>
        </authorList>
    </citation>
    <scope>NUCLEOTIDE SEQUENCE [LARGE SCALE GENOMIC DNA]</scope>
    <source>
        <strain evidence="2">NAW-5</strain>
    </source>
</reference>